<sequence length="75" mass="8725">MKKETFQIMKRPGIENEPIKVRTNFFEVTKLPKMKITHYDVTISPEVPPRLNRKVFACFSEENKNALGGVKPVYD</sequence>
<organism evidence="2 3">
    <name type="scientific">Rhizophagus irregularis</name>
    <dbReference type="NCBI Taxonomy" id="588596"/>
    <lineage>
        <taxon>Eukaryota</taxon>
        <taxon>Fungi</taxon>
        <taxon>Fungi incertae sedis</taxon>
        <taxon>Mucoromycota</taxon>
        <taxon>Glomeromycotina</taxon>
        <taxon>Glomeromycetes</taxon>
        <taxon>Glomerales</taxon>
        <taxon>Glomeraceae</taxon>
        <taxon>Rhizophagus</taxon>
    </lineage>
</organism>
<accession>A0A2I1HP85</accession>
<feature type="non-terminal residue" evidence="2">
    <location>
        <position position="75"/>
    </location>
</feature>
<dbReference type="Pfam" id="PF16486">
    <property type="entry name" value="ArgoN"/>
    <property type="match status" value="1"/>
</dbReference>
<evidence type="ECO:0000313" key="2">
    <source>
        <dbReference type="EMBL" id="PKY60705.1"/>
    </source>
</evidence>
<comment type="caution">
    <text evidence="2">The sequence shown here is derived from an EMBL/GenBank/DDBJ whole genome shotgun (WGS) entry which is preliminary data.</text>
</comment>
<proteinExistence type="predicted"/>
<dbReference type="AlphaFoldDB" id="A0A2I1HP85"/>
<reference evidence="2 3" key="1">
    <citation type="submission" date="2015-10" db="EMBL/GenBank/DDBJ databases">
        <title>Genome analyses suggest a sexual origin of heterokaryosis in a supposedly ancient asexual fungus.</title>
        <authorList>
            <person name="Ropars J."/>
            <person name="Sedzielewska K."/>
            <person name="Noel J."/>
            <person name="Charron P."/>
            <person name="Farinelli L."/>
            <person name="Marton T."/>
            <person name="Kruger M."/>
            <person name="Pelin A."/>
            <person name="Brachmann A."/>
            <person name="Corradi N."/>
        </authorList>
    </citation>
    <scope>NUCLEOTIDE SEQUENCE [LARGE SCALE GENOMIC DNA]</scope>
    <source>
        <strain evidence="2 3">A4</strain>
    </source>
</reference>
<keyword evidence="3" id="KW-1185">Reference proteome</keyword>
<dbReference type="EMBL" id="LLXI01004516">
    <property type="protein sequence ID" value="PKY60705.1"/>
    <property type="molecule type" value="Genomic_DNA"/>
</dbReference>
<dbReference type="InterPro" id="IPR032474">
    <property type="entry name" value="Argonaute_N"/>
</dbReference>
<name>A0A2I1HP85_9GLOM</name>
<evidence type="ECO:0000313" key="3">
    <source>
        <dbReference type="Proteomes" id="UP000234323"/>
    </source>
</evidence>
<gene>
    <name evidence="2" type="ORF">RhiirA4_484703</name>
</gene>
<feature type="domain" description="Protein argonaute N-terminal" evidence="1">
    <location>
        <begin position="18"/>
        <end position="75"/>
    </location>
</feature>
<evidence type="ECO:0000259" key="1">
    <source>
        <dbReference type="Pfam" id="PF16486"/>
    </source>
</evidence>
<dbReference type="Proteomes" id="UP000234323">
    <property type="component" value="Unassembled WGS sequence"/>
</dbReference>
<protein>
    <recommendedName>
        <fullName evidence="1">Protein argonaute N-terminal domain-containing protein</fullName>
    </recommendedName>
</protein>